<evidence type="ECO:0000259" key="2">
    <source>
        <dbReference type="Pfam" id="PF04773"/>
    </source>
</evidence>
<evidence type="ECO:0000256" key="1">
    <source>
        <dbReference type="SAM" id="SignalP"/>
    </source>
</evidence>
<accession>A0ABX3IK19</accession>
<feature type="domain" description="FecR protein" evidence="2">
    <location>
        <begin position="152"/>
        <end position="232"/>
    </location>
</feature>
<dbReference type="EMBL" id="LBFC01000010">
    <property type="protein sequence ID" value="ONN27549.1"/>
    <property type="molecule type" value="Genomic_DNA"/>
</dbReference>
<reference evidence="3 4" key="1">
    <citation type="submission" date="2015-06" db="EMBL/GenBank/DDBJ databases">
        <title>Genome sequencing of Thermotogales isolates from hydrothermal vents.</title>
        <authorList>
            <person name="Haverkamp T.H."/>
            <person name="Kublanov I.V."/>
            <person name="Nesbo C.L."/>
        </authorList>
    </citation>
    <scope>NUCLEOTIDE SEQUENCE [LARGE SCALE GENOMIC DNA]</scope>
    <source>
        <strain evidence="4">ik275mar</strain>
    </source>
</reference>
<sequence>MKKILYFFLLIPLLSFALHTGESTNLVFKIPGKIEITVVDALGGVLPEDLLIDKVSFKNIATVTYIAPIVPIKSYLILDVNGKKIKYNFKIVEYDYPKDIAPVILEEFSGNVAYSKNKKEWIAVSNNVKLYENYYLRTLNNSYAVISGKWGKVYIKENTIVKIEKSRQKDDKFDVKLSVEKGSVIADVVKFLMSKSRFQIQGGSVTAGVRGTKFGCEGEAGSWKWFVFDGSVFVFNGKKIVEITNQKMIKVIDNTFLTPEKFEKNFEEFIGIFEEGFENLENEMDDYMESIEENI</sequence>
<dbReference type="PANTHER" id="PTHR38731">
    <property type="entry name" value="LIPL45-RELATED LIPOPROTEIN-RELATED"/>
    <property type="match status" value="1"/>
</dbReference>
<protein>
    <recommendedName>
        <fullName evidence="2">FecR protein domain-containing protein</fullName>
    </recommendedName>
</protein>
<evidence type="ECO:0000313" key="4">
    <source>
        <dbReference type="Proteomes" id="UP000242616"/>
    </source>
</evidence>
<dbReference type="Proteomes" id="UP000242616">
    <property type="component" value="Unassembled WGS sequence"/>
</dbReference>
<evidence type="ECO:0000313" key="3">
    <source>
        <dbReference type="EMBL" id="ONN27549.1"/>
    </source>
</evidence>
<dbReference type="Gene3D" id="2.60.120.1440">
    <property type="match status" value="1"/>
</dbReference>
<feature type="chain" id="PRO_5045579501" description="FecR protein domain-containing protein" evidence="1">
    <location>
        <begin position="18"/>
        <end position="295"/>
    </location>
</feature>
<dbReference type="Pfam" id="PF04773">
    <property type="entry name" value="FecR"/>
    <property type="match status" value="1"/>
</dbReference>
<organism evidence="3 4">
    <name type="scientific">Thermosipho affectus</name>
    <dbReference type="NCBI Taxonomy" id="660294"/>
    <lineage>
        <taxon>Bacteria</taxon>
        <taxon>Thermotogati</taxon>
        <taxon>Thermotogota</taxon>
        <taxon>Thermotogae</taxon>
        <taxon>Thermotogales</taxon>
        <taxon>Fervidobacteriaceae</taxon>
        <taxon>Thermosipho</taxon>
    </lineage>
</organism>
<dbReference type="InterPro" id="IPR006860">
    <property type="entry name" value="FecR"/>
</dbReference>
<dbReference type="RefSeq" id="WP_077198039.1">
    <property type="nucleotide sequence ID" value="NZ_LBFC01000010.1"/>
</dbReference>
<dbReference type="PANTHER" id="PTHR38731:SF1">
    <property type="entry name" value="FECR PROTEIN DOMAIN-CONTAINING PROTEIN"/>
    <property type="match status" value="1"/>
</dbReference>
<comment type="caution">
    <text evidence="3">The sequence shown here is derived from an EMBL/GenBank/DDBJ whole genome shotgun (WGS) entry which is preliminary data.</text>
</comment>
<gene>
    <name evidence="3" type="ORF">XJ44_03230</name>
</gene>
<keyword evidence="4" id="KW-1185">Reference proteome</keyword>
<name>A0ABX3IK19_9BACT</name>
<proteinExistence type="predicted"/>
<keyword evidence="1" id="KW-0732">Signal</keyword>
<feature type="signal peptide" evidence="1">
    <location>
        <begin position="1"/>
        <end position="17"/>
    </location>
</feature>